<feature type="compositionally biased region" description="Low complexity" evidence="10">
    <location>
        <begin position="1876"/>
        <end position="1902"/>
    </location>
</feature>
<evidence type="ECO:0000256" key="9">
    <source>
        <dbReference type="PROSITE-ProRule" id="PRU00103"/>
    </source>
</evidence>
<dbReference type="GO" id="GO:0007030">
    <property type="term" value="P:Golgi organization"/>
    <property type="evidence" value="ECO:0007669"/>
    <property type="project" value="EnsemblProtists"/>
</dbReference>
<feature type="domain" description="TOG" evidence="11">
    <location>
        <begin position="783"/>
        <end position="1018"/>
    </location>
</feature>
<dbReference type="RefSeq" id="XP_003291558.1">
    <property type="nucleotide sequence ID" value="XM_003291510.1"/>
</dbReference>
<keyword evidence="4" id="KW-0677">Repeat</keyword>
<dbReference type="GO" id="GO:0008017">
    <property type="term" value="F:microtubule binding"/>
    <property type="evidence" value="ECO:0000318"/>
    <property type="project" value="GO_Central"/>
</dbReference>
<gene>
    <name evidence="12" type="ORF">DICPUDRAFT_156163</name>
</gene>
<keyword evidence="2" id="KW-0963">Cytoplasm</keyword>
<evidence type="ECO:0000259" key="11">
    <source>
        <dbReference type="SMART" id="SM01349"/>
    </source>
</evidence>
<feature type="compositionally biased region" description="Low complexity" evidence="10">
    <location>
        <begin position="1685"/>
        <end position="1703"/>
    </location>
</feature>
<dbReference type="InterPro" id="IPR048491">
    <property type="entry name" value="XMAP215_CLASP_TOG"/>
</dbReference>
<dbReference type="STRING" id="5786.F0ZVV9"/>
<dbReference type="Pfam" id="PF12348">
    <property type="entry name" value="CLASP_N"/>
    <property type="match status" value="1"/>
</dbReference>
<dbReference type="InterPro" id="IPR045110">
    <property type="entry name" value="XMAP215"/>
</dbReference>
<evidence type="ECO:0000313" key="12">
    <source>
        <dbReference type="EMBL" id="EGC31921.1"/>
    </source>
</evidence>
<proteinExistence type="inferred from homology"/>
<feature type="region of interest" description="Disordered" evidence="10">
    <location>
        <begin position="484"/>
        <end position="536"/>
    </location>
</feature>
<feature type="compositionally biased region" description="Low complexity" evidence="10">
    <location>
        <begin position="1341"/>
        <end position="1352"/>
    </location>
</feature>
<keyword evidence="6" id="KW-0206">Cytoskeleton</keyword>
<dbReference type="InterPro" id="IPR011989">
    <property type="entry name" value="ARM-like"/>
</dbReference>
<name>F0ZVV9_DICPU</name>
<feature type="repeat" description="HEAT" evidence="9">
    <location>
        <begin position="433"/>
        <end position="471"/>
    </location>
</feature>
<feature type="domain" description="TOG" evidence="11">
    <location>
        <begin position="261"/>
        <end position="496"/>
    </location>
</feature>
<feature type="domain" description="TOG" evidence="11">
    <location>
        <begin position="529"/>
        <end position="766"/>
    </location>
</feature>
<dbReference type="PROSITE" id="PS50077">
    <property type="entry name" value="HEAT_REPEAT"/>
    <property type="match status" value="1"/>
</dbReference>
<dbReference type="VEuPathDB" id="AmoebaDB:DICPUDRAFT_156163"/>
<dbReference type="GO" id="GO:0070840">
    <property type="term" value="F:dynein complex binding"/>
    <property type="evidence" value="ECO:0007669"/>
    <property type="project" value="EnsemblProtists"/>
</dbReference>
<dbReference type="FunCoup" id="F0ZVV9">
    <property type="interactions" value="453"/>
</dbReference>
<evidence type="ECO:0000256" key="7">
    <source>
        <dbReference type="ARBA" id="ARBA00023306"/>
    </source>
</evidence>
<dbReference type="EMBL" id="GL871222">
    <property type="protein sequence ID" value="EGC31921.1"/>
    <property type="molecule type" value="Genomic_DNA"/>
</dbReference>
<dbReference type="OrthoDB" id="205662at2759"/>
<evidence type="ECO:0000256" key="4">
    <source>
        <dbReference type="ARBA" id="ARBA00022737"/>
    </source>
</evidence>
<dbReference type="eggNOG" id="KOG1820">
    <property type="taxonomic scope" value="Eukaryota"/>
</dbReference>
<dbReference type="GO" id="GO:0051010">
    <property type="term" value="F:microtubule plus-end binding"/>
    <property type="evidence" value="ECO:0007669"/>
    <property type="project" value="InterPro"/>
</dbReference>
<keyword evidence="5" id="KW-0498">Mitosis</keyword>
<accession>F0ZVV9</accession>
<dbReference type="GO" id="GO:0005813">
    <property type="term" value="C:centrosome"/>
    <property type="evidence" value="ECO:0000318"/>
    <property type="project" value="GO_Central"/>
</dbReference>
<evidence type="ECO:0000256" key="8">
    <source>
        <dbReference type="ARBA" id="ARBA00025722"/>
    </source>
</evidence>
<evidence type="ECO:0000313" key="13">
    <source>
        <dbReference type="Proteomes" id="UP000001064"/>
    </source>
</evidence>
<dbReference type="GO" id="GO:0005938">
    <property type="term" value="C:cell cortex"/>
    <property type="evidence" value="ECO:0007669"/>
    <property type="project" value="EnsemblProtists"/>
</dbReference>
<dbReference type="GO" id="GO:0005874">
    <property type="term" value="C:microtubule"/>
    <property type="evidence" value="ECO:0007669"/>
    <property type="project" value="EnsemblProtists"/>
</dbReference>
<protein>
    <recommendedName>
        <fullName evidence="11">TOG domain-containing protein</fullName>
    </recommendedName>
</protein>
<dbReference type="InParanoid" id="F0ZVV9"/>
<dbReference type="GO" id="GO:0051298">
    <property type="term" value="P:centrosome duplication"/>
    <property type="evidence" value="ECO:0000318"/>
    <property type="project" value="GO_Central"/>
</dbReference>
<dbReference type="GO" id="GO:0061863">
    <property type="term" value="F:microtubule plus end polymerase"/>
    <property type="evidence" value="ECO:0000318"/>
    <property type="project" value="GO_Central"/>
</dbReference>
<dbReference type="SUPFAM" id="SSF48371">
    <property type="entry name" value="ARM repeat"/>
    <property type="match status" value="3"/>
</dbReference>
<dbReference type="FunFam" id="1.25.10.10:FF:000019">
    <property type="entry name" value="Cytoskeleton-associated protein 5"/>
    <property type="match status" value="2"/>
</dbReference>
<evidence type="ECO:0000256" key="1">
    <source>
        <dbReference type="ARBA" id="ARBA00004300"/>
    </source>
</evidence>
<dbReference type="GO" id="GO:0000281">
    <property type="term" value="P:mitotic cytokinesis"/>
    <property type="evidence" value="ECO:0007669"/>
    <property type="project" value="EnsemblProtists"/>
</dbReference>
<comment type="similarity">
    <text evidence="8">Belongs to the TOG/XMAP215 family.</text>
</comment>
<evidence type="ECO:0000256" key="2">
    <source>
        <dbReference type="ARBA" id="ARBA00022490"/>
    </source>
</evidence>
<feature type="compositionally biased region" description="Polar residues" evidence="10">
    <location>
        <begin position="1704"/>
        <end position="1735"/>
    </location>
</feature>
<feature type="domain" description="TOG" evidence="11">
    <location>
        <begin position="1"/>
        <end position="227"/>
    </location>
</feature>
<reference evidence="13" key="1">
    <citation type="journal article" date="2011" name="Genome Biol.">
        <title>Comparative genomics of the social amoebae Dictyostelium discoideum and Dictyostelium purpureum.</title>
        <authorList>
            <consortium name="US DOE Joint Genome Institute (JGI-PGF)"/>
            <person name="Sucgang R."/>
            <person name="Kuo A."/>
            <person name="Tian X."/>
            <person name="Salerno W."/>
            <person name="Parikh A."/>
            <person name="Feasley C.L."/>
            <person name="Dalin E."/>
            <person name="Tu H."/>
            <person name="Huang E."/>
            <person name="Barry K."/>
            <person name="Lindquist E."/>
            <person name="Shapiro H."/>
            <person name="Bruce D."/>
            <person name="Schmutz J."/>
            <person name="Salamov A."/>
            <person name="Fey P."/>
            <person name="Gaudet P."/>
            <person name="Anjard C."/>
            <person name="Babu M.M."/>
            <person name="Basu S."/>
            <person name="Bushmanova Y."/>
            <person name="van der Wel H."/>
            <person name="Katoh-Kurasawa M."/>
            <person name="Dinh C."/>
            <person name="Coutinho P.M."/>
            <person name="Saito T."/>
            <person name="Elias M."/>
            <person name="Schaap P."/>
            <person name="Kay R.R."/>
            <person name="Henrissat B."/>
            <person name="Eichinger L."/>
            <person name="Rivero F."/>
            <person name="Putnam N.H."/>
            <person name="West C.M."/>
            <person name="Loomis W.F."/>
            <person name="Chisholm R.L."/>
            <person name="Shaulsky G."/>
            <person name="Strassmann J.E."/>
            <person name="Queller D.C."/>
            <person name="Kuspa A."/>
            <person name="Grigoriev I.V."/>
        </authorList>
    </citation>
    <scope>NUCLEOTIDE SEQUENCE [LARGE SCALE GENOMIC DNA]</scope>
    <source>
        <strain evidence="13">QSDP1</strain>
    </source>
</reference>
<dbReference type="Gene3D" id="1.25.10.10">
    <property type="entry name" value="Leucine-rich Repeat Variant"/>
    <property type="match status" value="5"/>
</dbReference>
<dbReference type="PANTHER" id="PTHR12609">
    <property type="entry name" value="MICROTUBULE ASSOCIATED PROTEIN XMAP215"/>
    <property type="match status" value="1"/>
</dbReference>
<evidence type="ECO:0000256" key="3">
    <source>
        <dbReference type="ARBA" id="ARBA00022618"/>
    </source>
</evidence>
<feature type="region of interest" description="Disordered" evidence="10">
    <location>
        <begin position="1685"/>
        <end position="1750"/>
    </location>
</feature>
<feature type="region of interest" description="Disordered" evidence="10">
    <location>
        <begin position="1876"/>
        <end position="1903"/>
    </location>
</feature>
<sequence>MADEETPSGSIEDRISHKNWKWRVHGLEELTNKFKFAEDSSGPLYNEWGPQFKKILADINPIAQEKSLETLNTFIDRCDCVSKFASGFAPVLVEKVFASSRPRAKDKAIETLMATMEADAGEPVVEALLKGTTASSPKIILASLLGLTTALKTFGPKQVQVKLILKQFAPWFENRDKNIRDQASELFVEIYRWINKALLPLINDTLTPIQLKALQEQFEKLPSEPAVPLKYTRSEAAKALANAKSGVQQKAEVVEEIDPYSLMSAVNILSKLGAEFYEGLQAKKWQERSEQMDKLTALLQSAPKIEPGDYTELSKALKKILADANVIIMTKSVVAIGLLAEGLRNGFSAYSKQFIAPLLDRFREKKASIVLSIHTTLDSLTSKCINFPDIIDEVTASTQSKVAQVKQETLTYISNTITNTKKPQDIVKLSKQLAKIFMETLNDTNESVRDASSKAFAALGGVIGERGMTPYLNQLDPIKAKKVKDNMPEVSSAPAPIAPTPTAPSVSDLDLPSAPGSKKAAPGKRGSTTPQKEDVKSKVSGIVSQDILDGLGKANWKDRLVAVENLLEKVKGTSPDALTGLSESIISTLADKPGWKEGTFQVLLNVFSIIIQLTKLDSSFNQKAASLYLAVTIEKLSDVKLKDISTELLFSTAEAVSPQVVYTDIFSYTSNHKNPKVINDALNWIQQALDEFGILSCVSDLKGMVTYAKGCLENSNPDVKKSAVKVLCTIRVNVGSGLSDYLSDLKKLLFESMEKEFAKVADQKPPTPTRQWKGMPPPDTKINIELPRTDISAKITPTILANLNDNNWKTRSDALDEIEKIILEANRKIQPKIGQLPPALKNRLPDTNQKVQTSTLNIITLLSQSMGAPFEKAAKLLIPQILLLLQDLKKPIRDATISCMNQLLNDFGFDIFVPFVSTPMILESSNSRKESLSWTAQNIAGNLRSAPVQSEMNTIAKGIVACLQDKAADIRSLADNLLSIVCTLIPAVEFKKELKQVKPANQPTIQNVLDKYYQKNGQPIQQQTQQPPAQQSKSSSQSTTPKQQSTPSSPQPQRHQQPIQQPTQQPIQQQQQVIQSSNQNIIIYNPNGKIERQETNNDVVWYFEEINDEVNEILQDQVLQCFTHEFANMMFSTLPSISQNVADQLTLVAEQNPEVIVSVLDILFRWISFKLFDTSVNSLKRILRVLDSVLNKLISLEYSLNDYEATCIIPILIEKTSCPNAEVKQTIKQLIPRFEEICPPNILIKTLLDIITSKNWRTRVEMFNLMASIIDKHGASVCGDLREVVPLIAESLNDSQVKHASIQCLSKIYLHIKDSLFKCYNFTQTDRALIINTSGSGSGSGPSTSSNQPSSQTKSQRPSLTQQQTASDPVSAQLIGCLELLKNYHMTKENGEHIVEALKQFSLLIENQTISEKFMKFSEEYFSVLTSILSDIFPNYNKETVFLRACKYLTHTIISIYSNLSIAKQCNVKCLDIVLNATIRLYNQTESNQQSTADSEWFSKAFNQILLRTLQNSNSTILFTTLLRMMTRSKNDATIPHPEKYNDFLLRCLLRATKSLKTNDSTVKEELDVGVVLSEINSFLEANASLDDTTKKTTKTLTSELYQSKTQNVISFSKNILAKGQHQKYQYLLGLLSDLLTPHKFEELIGVIPTANSGGNISSSRDSFNSINITSNLDINSPVLAANTSATTTSTTKPRTSSTSTPPLNITPTFKSANSDGATQQQQPVKAQSTLSQLKVSKEPRNYSGKSDQQKKELLQEIFKKIGNKDLTSDGIYDLYYFLKEYPDYDITPNLNSSSQQFQAYIHRNLKKAKDAIEGSNNENEVINYHERLKIIQNTFYNQHNQANNTIGGNLDNHNPQLSNTASMASNTLNRLRSLNSDTASSNTSPSYSSPSTTSSSEVNTTIDSLKQRLAKLTQKSND</sequence>
<organism evidence="12 13">
    <name type="scientific">Dictyostelium purpureum</name>
    <name type="common">Slime mold</name>
    <dbReference type="NCBI Taxonomy" id="5786"/>
    <lineage>
        <taxon>Eukaryota</taxon>
        <taxon>Amoebozoa</taxon>
        <taxon>Evosea</taxon>
        <taxon>Eumycetozoa</taxon>
        <taxon>Dictyostelia</taxon>
        <taxon>Dictyosteliales</taxon>
        <taxon>Dictyosteliaceae</taxon>
        <taxon>Dictyostelium</taxon>
    </lineage>
</organism>
<dbReference type="OMA" id="ERCAGQK"/>
<feature type="compositionally biased region" description="Polar residues" evidence="10">
    <location>
        <begin position="1353"/>
        <end position="1368"/>
    </location>
</feature>
<feature type="region of interest" description="Disordered" evidence="10">
    <location>
        <begin position="1018"/>
        <end position="1071"/>
    </location>
</feature>
<dbReference type="InterPro" id="IPR034085">
    <property type="entry name" value="TOG"/>
</dbReference>
<feature type="domain" description="TOG" evidence="11">
    <location>
        <begin position="1108"/>
        <end position="1343"/>
    </location>
</feature>
<feature type="region of interest" description="Disordered" evidence="10">
    <location>
        <begin position="1333"/>
        <end position="1368"/>
    </location>
</feature>
<dbReference type="Proteomes" id="UP000001064">
    <property type="component" value="Unassembled WGS sequence"/>
</dbReference>
<dbReference type="GO" id="GO:0030139">
    <property type="term" value="C:endocytic vesicle"/>
    <property type="evidence" value="ECO:0007669"/>
    <property type="project" value="EnsemblProtists"/>
</dbReference>
<evidence type="ECO:0000256" key="6">
    <source>
        <dbReference type="ARBA" id="ARBA00023212"/>
    </source>
</evidence>
<dbReference type="GO" id="GO:0000776">
    <property type="term" value="C:kinetochore"/>
    <property type="evidence" value="ECO:0000318"/>
    <property type="project" value="GO_Central"/>
</dbReference>
<dbReference type="GO" id="GO:0007052">
    <property type="term" value="P:mitotic spindle organization"/>
    <property type="evidence" value="ECO:0000318"/>
    <property type="project" value="GO_Central"/>
</dbReference>
<dbReference type="GO" id="GO:0000922">
    <property type="term" value="C:spindle pole"/>
    <property type="evidence" value="ECO:0000318"/>
    <property type="project" value="GO_Central"/>
</dbReference>
<dbReference type="FunFam" id="1.25.10.10:FF:000608">
    <property type="entry name" value="Centrosomal protein 224"/>
    <property type="match status" value="2"/>
</dbReference>
<dbReference type="InterPro" id="IPR016024">
    <property type="entry name" value="ARM-type_fold"/>
</dbReference>
<evidence type="ECO:0000256" key="5">
    <source>
        <dbReference type="ARBA" id="ARBA00022776"/>
    </source>
</evidence>
<dbReference type="Pfam" id="PF21041">
    <property type="entry name" value="XMAP215_CLASP_TOG"/>
    <property type="match status" value="2"/>
</dbReference>
<dbReference type="InterPro" id="IPR024395">
    <property type="entry name" value="CLASP_N_dom"/>
</dbReference>
<evidence type="ECO:0000256" key="10">
    <source>
        <dbReference type="SAM" id="MobiDB-lite"/>
    </source>
</evidence>
<dbReference type="FunFam" id="1.25.10.10:FF:000050">
    <property type="entry name" value="Cytoskeleton-associated protein 5 isoform X1"/>
    <property type="match status" value="1"/>
</dbReference>
<dbReference type="GeneID" id="10507731"/>
<comment type="subcellular location">
    <subcellularLocation>
        <location evidence="1">Cytoplasm</location>
        <location evidence="1">Cytoskeleton</location>
        <location evidence="1">Microtubule organizing center</location>
        <location evidence="1">Centrosome</location>
    </subcellularLocation>
</comment>
<dbReference type="KEGG" id="dpp:DICPUDRAFT_156163"/>
<dbReference type="GO" id="GO:0046785">
    <property type="term" value="P:microtubule polymerization"/>
    <property type="evidence" value="ECO:0000318"/>
    <property type="project" value="GO_Central"/>
</dbReference>
<dbReference type="InterPro" id="IPR021133">
    <property type="entry name" value="HEAT_type_2"/>
</dbReference>
<keyword evidence="3" id="KW-0132">Cell division</keyword>
<dbReference type="GO" id="GO:0030951">
    <property type="term" value="P:establishment or maintenance of microtubule cytoskeleton polarity"/>
    <property type="evidence" value="ECO:0000318"/>
    <property type="project" value="GO_Central"/>
</dbReference>
<keyword evidence="13" id="KW-1185">Reference proteome</keyword>
<dbReference type="SMART" id="SM01349">
    <property type="entry name" value="TOG"/>
    <property type="match status" value="5"/>
</dbReference>
<keyword evidence="7" id="KW-0131">Cell cycle</keyword>